<keyword evidence="2" id="KW-1185">Reference proteome</keyword>
<protein>
    <submittedName>
        <fullName evidence="1">Uncharacterized protein</fullName>
    </submittedName>
</protein>
<dbReference type="EMBL" id="JAFNEN010000473">
    <property type="protein sequence ID" value="KAG8182238.1"/>
    <property type="molecule type" value="Genomic_DNA"/>
</dbReference>
<reference evidence="1 2" key="1">
    <citation type="journal article" date="2022" name="Nat. Ecol. Evol.">
        <title>A masculinizing supergene underlies an exaggerated male reproductive morph in a spider.</title>
        <authorList>
            <person name="Hendrickx F."/>
            <person name="De Corte Z."/>
            <person name="Sonet G."/>
            <person name="Van Belleghem S.M."/>
            <person name="Kostlbacher S."/>
            <person name="Vangestel C."/>
        </authorList>
    </citation>
    <scope>NUCLEOTIDE SEQUENCE [LARGE SCALE GENOMIC DNA]</scope>
    <source>
        <strain evidence="1">W744_W776</strain>
    </source>
</reference>
<accession>A0AAV6UEQ3</accession>
<evidence type="ECO:0000313" key="2">
    <source>
        <dbReference type="Proteomes" id="UP000827092"/>
    </source>
</evidence>
<gene>
    <name evidence="1" type="ORF">JTE90_024171</name>
</gene>
<sequence>MLCIFLSVLFGQVVQYLDIFLIIRIKYSVKFKYSVNVKSLGASSSSLQAAWTEPEPPAEVSMETKVVQARTQVIILTLNIDSKPSTPWTQLLTNSSHRRRTTRH</sequence>
<evidence type="ECO:0000313" key="1">
    <source>
        <dbReference type="EMBL" id="KAG8182238.1"/>
    </source>
</evidence>
<organism evidence="1 2">
    <name type="scientific">Oedothorax gibbosus</name>
    <dbReference type="NCBI Taxonomy" id="931172"/>
    <lineage>
        <taxon>Eukaryota</taxon>
        <taxon>Metazoa</taxon>
        <taxon>Ecdysozoa</taxon>
        <taxon>Arthropoda</taxon>
        <taxon>Chelicerata</taxon>
        <taxon>Arachnida</taxon>
        <taxon>Araneae</taxon>
        <taxon>Araneomorphae</taxon>
        <taxon>Entelegynae</taxon>
        <taxon>Araneoidea</taxon>
        <taxon>Linyphiidae</taxon>
        <taxon>Erigoninae</taxon>
        <taxon>Oedothorax</taxon>
    </lineage>
</organism>
<proteinExistence type="predicted"/>
<dbReference type="Proteomes" id="UP000827092">
    <property type="component" value="Unassembled WGS sequence"/>
</dbReference>
<dbReference type="AlphaFoldDB" id="A0AAV6UEQ3"/>
<name>A0AAV6UEQ3_9ARAC</name>
<comment type="caution">
    <text evidence="1">The sequence shown here is derived from an EMBL/GenBank/DDBJ whole genome shotgun (WGS) entry which is preliminary data.</text>
</comment>